<keyword evidence="2" id="KW-1185">Reference proteome</keyword>
<sequence>MSRDLEKEANKILNGAGFLKNIEETSGVFSRDPEQLFHQYKNLRVSVYNKYKGYIPDEATRAELMSYISEQFLRLVKEYDINGPVDFPFYVDNKLKLRVKNSFIKNNYRDKSRVFTTKHDFDVTDLIEMNESMDSLLEEMEVLEAALYGVKLDEIDRDILTLLVRENTDSYIIKILVAKYARDGAVPALLIEEKLADLKELLRTRLHEMIRERSNHVG</sequence>
<dbReference type="GeneID" id="19526175"/>
<evidence type="ECO:0000313" key="2">
    <source>
        <dbReference type="Proteomes" id="UP000026900"/>
    </source>
</evidence>
<dbReference type="RefSeq" id="YP_009036624.1">
    <property type="nucleotide sequence ID" value="NC_024213.1"/>
</dbReference>
<accession>A0A024B2K0</accession>
<reference evidence="2" key="1">
    <citation type="submission" date="2014-09" db="EMBL/GenBank/DDBJ databases">
        <authorList>
            <person name="Sauder A.B."/>
            <person name="McKenzie Q.R."/>
            <person name="Temple L.M."/>
            <person name="Alexis B.K."/>
            <person name="Al-Atrache Z."/>
            <person name="Lewis L.O."/>
            <person name="Loesser-Casey K.E."/>
            <person name="Mitchell K.J."/>
        </authorList>
    </citation>
    <scope>NUCLEOTIDE SEQUENCE [LARGE SCALE GENOMIC DNA]</scope>
</reference>
<evidence type="ECO:0000313" key="1">
    <source>
        <dbReference type="EMBL" id="AHZ10193.1"/>
    </source>
</evidence>
<dbReference type="KEGG" id="vg:19526175"/>
<name>A0A024B2K0_9CAUD</name>
<proteinExistence type="predicted"/>
<organism evidence="1 2">
    <name type="scientific">Bacillus phage Hakuna</name>
    <dbReference type="NCBI Taxonomy" id="1486659"/>
    <lineage>
        <taxon>Viruses</taxon>
        <taxon>Duplodnaviria</taxon>
        <taxon>Heunggongvirae</taxon>
        <taxon>Uroviricota</taxon>
        <taxon>Caudoviricetes</taxon>
        <taxon>Herelleviridae</taxon>
        <taxon>Bastillevirinae</taxon>
        <taxon>Wphvirus</taxon>
        <taxon>Wphvirus hakuna</taxon>
    </lineage>
</organism>
<dbReference type="Proteomes" id="UP000026900">
    <property type="component" value="Segment"/>
</dbReference>
<dbReference type="EMBL" id="KJ489399">
    <property type="protein sequence ID" value="AHZ10193.1"/>
    <property type="molecule type" value="Genomic_DNA"/>
</dbReference>
<protein>
    <submittedName>
        <fullName evidence="1">RNA polymerase sigma factor sigma-28</fullName>
    </submittedName>
</protein>